<proteinExistence type="predicted"/>
<dbReference type="Proteomes" id="UP001341840">
    <property type="component" value="Unassembled WGS sequence"/>
</dbReference>
<evidence type="ECO:0000313" key="2">
    <source>
        <dbReference type="EMBL" id="MED6213143.1"/>
    </source>
</evidence>
<accession>A0ABU6YX20</accession>
<organism evidence="2 3">
    <name type="scientific">Stylosanthes scabra</name>
    <dbReference type="NCBI Taxonomy" id="79078"/>
    <lineage>
        <taxon>Eukaryota</taxon>
        <taxon>Viridiplantae</taxon>
        <taxon>Streptophyta</taxon>
        <taxon>Embryophyta</taxon>
        <taxon>Tracheophyta</taxon>
        <taxon>Spermatophyta</taxon>
        <taxon>Magnoliopsida</taxon>
        <taxon>eudicotyledons</taxon>
        <taxon>Gunneridae</taxon>
        <taxon>Pentapetalae</taxon>
        <taxon>rosids</taxon>
        <taxon>fabids</taxon>
        <taxon>Fabales</taxon>
        <taxon>Fabaceae</taxon>
        <taxon>Papilionoideae</taxon>
        <taxon>50 kb inversion clade</taxon>
        <taxon>dalbergioids sensu lato</taxon>
        <taxon>Dalbergieae</taxon>
        <taxon>Pterocarpus clade</taxon>
        <taxon>Stylosanthes</taxon>
    </lineage>
</organism>
<feature type="region of interest" description="Disordered" evidence="1">
    <location>
        <begin position="197"/>
        <end position="219"/>
    </location>
</feature>
<sequence length="219" mass="24516">MQASWQEQHRRLAPRTVAVKASATAEGPCERTASRSTAVTASRIQYHHRICFLCLLQRASRTIRRRRRSLLCERRWRRSKVEDRGDGIGTHGGDSITVQHHRRGSSLGHFPPSTPASTAAAEELRRRSPSSSSELSLSQRLSLSPRIMLKWLEVEVSIGESDIARGVAVEVLENQNLQLEMQLPCAHVVVPSVFDNDIGSESRDEPKCKSEEHLPPLIS</sequence>
<reference evidence="2 3" key="1">
    <citation type="journal article" date="2023" name="Plants (Basel)">
        <title>Bridging the Gap: Combining Genomics and Transcriptomics Approaches to Understand Stylosanthes scabra, an Orphan Legume from the Brazilian Caatinga.</title>
        <authorList>
            <person name="Ferreira-Neto J.R.C."/>
            <person name="da Silva M.D."/>
            <person name="Binneck E."/>
            <person name="de Melo N.F."/>
            <person name="da Silva R.H."/>
            <person name="de Melo A.L.T.M."/>
            <person name="Pandolfi V."/>
            <person name="Bustamante F.O."/>
            <person name="Brasileiro-Vidal A.C."/>
            <person name="Benko-Iseppon A.M."/>
        </authorList>
    </citation>
    <scope>NUCLEOTIDE SEQUENCE [LARGE SCALE GENOMIC DNA]</scope>
    <source>
        <tissue evidence="2">Leaves</tissue>
    </source>
</reference>
<evidence type="ECO:0000313" key="3">
    <source>
        <dbReference type="Proteomes" id="UP001341840"/>
    </source>
</evidence>
<evidence type="ECO:0000256" key="1">
    <source>
        <dbReference type="SAM" id="MobiDB-lite"/>
    </source>
</evidence>
<name>A0ABU6YX20_9FABA</name>
<keyword evidence="3" id="KW-1185">Reference proteome</keyword>
<gene>
    <name evidence="2" type="ORF">PIB30_090387</name>
</gene>
<feature type="region of interest" description="Disordered" evidence="1">
    <location>
        <begin position="82"/>
        <end position="117"/>
    </location>
</feature>
<feature type="compositionally biased region" description="Basic and acidic residues" evidence="1">
    <location>
        <begin position="200"/>
        <end position="219"/>
    </location>
</feature>
<feature type="region of interest" description="Disordered" evidence="1">
    <location>
        <begin position="1"/>
        <end position="37"/>
    </location>
</feature>
<protein>
    <submittedName>
        <fullName evidence="2">Uncharacterized protein</fullName>
    </submittedName>
</protein>
<dbReference type="EMBL" id="JASCZI010243398">
    <property type="protein sequence ID" value="MED6213143.1"/>
    <property type="molecule type" value="Genomic_DNA"/>
</dbReference>
<comment type="caution">
    <text evidence="2">The sequence shown here is derived from an EMBL/GenBank/DDBJ whole genome shotgun (WGS) entry which is preliminary data.</text>
</comment>